<gene>
    <name evidence="1" type="ORF">V1525DRAFT_397801</name>
</gene>
<organism evidence="1 2">
    <name type="scientific">Lipomyces kononenkoae</name>
    <name type="common">Yeast</name>
    <dbReference type="NCBI Taxonomy" id="34357"/>
    <lineage>
        <taxon>Eukaryota</taxon>
        <taxon>Fungi</taxon>
        <taxon>Dikarya</taxon>
        <taxon>Ascomycota</taxon>
        <taxon>Saccharomycotina</taxon>
        <taxon>Lipomycetes</taxon>
        <taxon>Lipomycetales</taxon>
        <taxon>Lipomycetaceae</taxon>
        <taxon>Lipomyces</taxon>
    </lineage>
</organism>
<evidence type="ECO:0000313" key="1">
    <source>
        <dbReference type="EMBL" id="KAK9239567.1"/>
    </source>
</evidence>
<sequence>MSSLDSQVLSRKERLAQLRNLKRKREETSQDEAESAATQLEREEELGQVQDRPASLEETDEARHDEKVRDSILPRRNYDPDSRAPLQGYFEPPTANVPTVEEEADRIEKAAAVEDEKLREEQSVEDEAELDSSDTQPKRANWDLKRQLADKLEILQRQTDVALNRIVRERLNGAKGTNSVPAGVDLNKAIEETEKNSA</sequence>
<name>A0ACC3T6N0_LIPKO</name>
<comment type="caution">
    <text evidence="1">The sequence shown here is derived from an EMBL/GenBank/DDBJ whole genome shotgun (WGS) entry which is preliminary data.</text>
</comment>
<evidence type="ECO:0000313" key="2">
    <source>
        <dbReference type="Proteomes" id="UP001433508"/>
    </source>
</evidence>
<dbReference type="Proteomes" id="UP001433508">
    <property type="component" value="Unassembled WGS sequence"/>
</dbReference>
<protein>
    <submittedName>
        <fullName evidence="1">mRNA splicing factor</fullName>
    </submittedName>
</protein>
<dbReference type="EMBL" id="MU971345">
    <property type="protein sequence ID" value="KAK9239567.1"/>
    <property type="molecule type" value="Genomic_DNA"/>
</dbReference>
<accession>A0ACC3T6N0</accession>
<keyword evidence="2" id="KW-1185">Reference proteome</keyword>
<reference evidence="2" key="1">
    <citation type="journal article" date="2024" name="Front. Bioeng. Biotechnol.">
        <title>Genome-scale model development and genomic sequencing of the oleaginous clade Lipomyces.</title>
        <authorList>
            <person name="Czajka J.J."/>
            <person name="Han Y."/>
            <person name="Kim J."/>
            <person name="Mondo S.J."/>
            <person name="Hofstad B.A."/>
            <person name="Robles A."/>
            <person name="Haridas S."/>
            <person name="Riley R."/>
            <person name="LaButti K."/>
            <person name="Pangilinan J."/>
            <person name="Andreopoulos W."/>
            <person name="Lipzen A."/>
            <person name="Yan J."/>
            <person name="Wang M."/>
            <person name="Ng V."/>
            <person name="Grigoriev I.V."/>
            <person name="Spatafora J.W."/>
            <person name="Magnuson J.K."/>
            <person name="Baker S.E."/>
            <person name="Pomraning K.R."/>
        </authorList>
    </citation>
    <scope>NUCLEOTIDE SEQUENCE [LARGE SCALE GENOMIC DNA]</scope>
    <source>
        <strain evidence="2">CBS 7786</strain>
    </source>
</reference>
<proteinExistence type="predicted"/>